<dbReference type="HOGENOM" id="CLU_3289793_0_0_9"/>
<dbReference type="AlphaFoldDB" id="W8TK73"/>
<keyword evidence="1" id="KW-0614">Plasmid</keyword>
<sequence length="40" mass="4756">MGIISCFQEHSYLLLLPLFFFVKICMKKCTVLDFRQESII</sequence>
<protein>
    <submittedName>
        <fullName evidence="1">Uncharacterized protein</fullName>
    </submittedName>
</protein>
<gene>
    <name evidence="1" type="ORF">EAL2_808p06200</name>
</gene>
<dbReference type="EMBL" id="CP007453">
    <property type="protein sequence ID" value="AHM58123.1"/>
    <property type="molecule type" value="Genomic_DNA"/>
</dbReference>
<proteinExistence type="predicted"/>
<organism evidence="1 2">
    <name type="scientific">Peptoclostridium acidaminophilum DSM 3953</name>
    <dbReference type="NCBI Taxonomy" id="1286171"/>
    <lineage>
        <taxon>Bacteria</taxon>
        <taxon>Bacillati</taxon>
        <taxon>Bacillota</taxon>
        <taxon>Clostridia</taxon>
        <taxon>Peptostreptococcales</taxon>
        <taxon>Peptoclostridiaceae</taxon>
        <taxon>Peptoclostridium</taxon>
    </lineage>
</organism>
<evidence type="ECO:0000313" key="1">
    <source>
        <dbReference type="EMBL" id="AHM58123.1"/>
    </source>
</evidence>
<geneLocation type="plasmid" evidence="1 2">
    <name>EAL2_808p</name>
</geneLocation>
<accession>W8TK73</accession>
<name>W8TK73_PEPAC</name>
<keyword evidence="2" id="KW-1185">Reference proteome</keyword>
<reference evidence="1 2" key="1">
    <citation type="journal article" date="2014" name="Genome Announc.">
        <title>Complete Genome Sequence of Amino Acid-Utilizing Eubacterium acidaminophilum al-2 (DSM 3953).</title>
        <authorList>
            <person name="Poehlein A."/>
            <person name="Andreesen J.R."/>
            <person name="Daniel R."/>
        </authorList>
    </citation>
    <scope>NUCLEOTIDE SEQUENCE [LARGE SCALE GENOMIC DNA]</scope>
    <source>
        <strain evidence="1 2">DSM 3953</strain>
        <plasmid evidence="2">Plasmid EAL2_808p</plasmid>
    </source>
</reference>
<evidence type="ECO:0000313" key="2">
    <source>
        <dbReference type="Proteomes" id="UP000019591"/>
    </source>
</evidence>
<dbReference type="Proteomes" id="UP000019591">
    <property type="component" value="Plasmid EAL2_808p"/>
</dbReference>
<dbReference type="KEGG" id="eac:EAL2_808p06200"/>